<dbReference type="GO" id="GO:0019843">
    <property type="term" value="F:rRNA binding"/>
    <property type="evidence" value="ECO:0007669"/>
    <property type="project" value="UniProtKB-UniRule"/>
</dbReference>
<dbReference type="GO" id="GO:0006412">
    <property type="term" value="P:translation"/>
    <property type="evidence" value="ECO:0007669"/>
    <property type="project" value="UniProtKB-UniRule"/>
</dbReference>
<dbReference type="HAMAP" id="MF_00503">
    <property type="entry name" value="Ribosomal_bL9"/>
    <property type="match status" value="1"/>
</dbReference>
<dbReference type="Gene3D" id="3.40.5.10">
    <property type="entry name" value="Ribosomal protein L9, N-terminal domain"/>
    <property type="match status" value="1"/>
</dbReference>
<reference evidence="9" key="1">
    <citation type="journal article" date="2014" name="Int. J. Syst. Evol. Microbiol.">
        <title>Complete genome sequence of Corynebacterium casei LMG S-19264T (=DSM 44701T), isolated from a smear-ripened cheese.</title>
        <authorList>
            <consortium name="US DOE Joint Genome Institute (JGI-PGF)"/>
            <person name="Walter F."/>
            <person name="Albersmeier A."/>
            <person name="Kalinowski J."/>
            <person name="Ruckert C."/>
        </authorList>
    </citation>
    <scope>NUCLEOTIDE SEQUENCE</scope>
    <source>
        <strain evidence="9">KCTC 12711</strain>
    </source>
</reference>
<dbReference type="FunFam" id="3.40.5.10:FF:000003">
    <property type="entry name" value="50S ribosomal protein L9"/>
    <property type="match status" value="1"/>
</dbReference>
<reference evidence="9" key="2">
    <citation type="submission" date="2020-09" db="EMBL/GenBank/DDBJ databases">
        <authorList>
            <person name="Sun Q."/>
            <person name="Kim S."/>
        </authorList>
    </citation>
    <scope>NUCLEOTIDE SEQUENCE</scope>
    <source>
        <strain evidence="9">KCTC 12711</strain>
    </source>
</reference>
<comment type="caution">
    <text evidence="9">The sequence shown here is derived from an EMBL/GenBank/DDBJ whole genome shotgun (WGS) entry which is preliminary data.</text>
</comment>
<evidence type="ECO:0000256" key="5">
    <source>
        <dbReference type="ARBA" id="ARBA00023274"/>
    </source>
</evidence>
<accession>A0A918RLE3</accession>
<sequence length="148" mass="15926">MQVILLEKIVNLGNLGDMVTVKPGYARNYLVPQGLATVATAENIKLFEERRLELEKASADKLQAAQGRAKELEGQSVEIAGRASDEGKLFGSVGVIEIADAFSAKGLDLNKSEIQLPEGPIKTVGEYEVAVSVHPEVHFEVTVVVVPE</sequence>
<dbReference type="Pfam" id="PF03948">
    <property type="entry name" value="Ribosomal_L9_C"/>
    <property type="match status" value="1"/>
</dbReference>
<dbReference type="InterPro" id="IPR020069">
    <property type="entry name" value="Ribosomal_bL9_C"/>
</dbReference>
<dbReference type="RefSeq" id="WP_189398752.1">
    <property type="nucleotide sequence ID" value="NZ_BMXA01000001.1"/>
</dbReference>
<organism evidence="9 10">
    <name type="scientific">Arenicella chitinivorans</name>
    <dbReference type="NCBI Taxonomy" id="1329800"/>
    <lineage>
        <taxon>Bacteria</taxon>
        <taxon>Pseudomonadati</taxon>
        <taxon>Pseudomonadota</taxon>
        <taxon>Gammaproteobacteria</taxon>
        <taxon>Arenicellales</taxon>
        <taxon>Arenicellaceae</taxon>
        <taxon>Arenicella</taxon>
    </lineage>
</organism>
<dbReference type="InterPro" id="IPR020070">
    <property type="entry name" value="Ribosomal_bL9_N"/>
</dbReference>
<keyword evidence="10" id="KW-1185">Reference proteome</keyword>
<gene>
    <name evidence="7 9" type="primary">rplI</name>
    <name evidence="9" type="ORF">GCM10008090_08550</name>
</gene>
<dbReference type="NCBIfam" id="TIGR00158">
    <property type="entry name" value="L9"/>
    <property type="match status" value="1"/>
</dbReference>
<dbReference type="PANTHER" id="PTHR21368">
    <property type="entry name" value="50S RIBOSOMAL PROTEIN L9"/>
    <property type="match status" value="1"/>
</dbReference>
<dbReference type="Gene3D" id="3.10.430.100">
    <property type="entry name" value="Ribosomal protein L9, C-terminal domain"/>
    <property type="match status" value="1"/>
</dbReference>
<evidence type="ECO:0000259" key="8">
    <source>
        <dbReference type="PROSITE" id="PS00651"/>
    </source>
</evidence>
<dbReference type="Pfam" id="PF01281">
    <property type="entry name" value="Ribosomal_L9_N"/>
    <property type="match status" value="1"/>
</dbReference>
<evidence type="ECO:0000256" key="1">
    <source>
        <dbReference type="ARBA" id="ARBA00010605"/>
    </source>
</evidence>
<dbReference type="InterPro" id="IPR036791">
    <property type="entry name" value="Ribosomal_bL9_C_sf"/>
</dbReference>
<keyword evidence="3 7" id="KW-0694">RNA-binding</keyword>
<name>A0A918RLE3_9GAMM</name>
<dbReference type="GO" id="GO:0005840">
    <property type="term" value="C:ribosome"/>
    <property type="evidence" value="ECO:0007669"/>
    <property type="project" value="UniProtKB-KW"/>
</dbReference>
<evidence type="ECO:0000256" key="6">
    <source>
        <dbReference type="ARBA" id="ARBA00035292"/>
    </source>
</evidence>
<dbReference type="PROSITE" id="PS00651">
    <property type="entry name" value="RIBOSOMAL_L9"/>
    <property type="match status" value="1"/>
</dbReference>
<dbReference type="Proteomes" id="UP000614811">
    <property type="component" value="Unassembled WGS sequence"/>
</dbReference>
<feature type="domain" description="Ribosomal protein L9" evidence="8">
    <location>
        <begin position="13"/>
        <end position="40"/>
    </location>
</feature>
<keyword evidence="5 7" id="KW-0687">Ribonucleoprotein</keyword>
<evidence type="ECO:0000256" key="4">
    <source>
        <dbReference type="ARBA" id="ARBA00022980"/>
    </source>
</evidence>
<comment type="function">
    <text evidence="7">Binds to the 23S rRNA.</text>
</comment>
<dbReference type="SUPFAM" id="SSF55653">
    <property type="entry name" value="Ribosomal protein L9 C-domain"/>
    <property type="match status" value="1"/>
</dbReference>
<dbReference type="GO" id="GO:1990904">
    <property type="term" value="C:ribonucleoprotein complex"/>
    <property type="evidence" value="ECO:0007669"/>
    <property type="project" value="UniProtKB-KW"/>
</dbReference>
<evidence type="ECO:0000313" key="10">
    <source>
        <dbReference type="Proteomes" id="UP000614811"/>
    </source>
</evidence>
<dbReference type="EMBL" id="BMXA01000001">
    <property type="protein sequence ID" value="GHA01675.1"/>
    <property type="molecule type" value="Genomic_DNA"/>
</dbReference>
<keyword evidence="4 7" id="KW-0689">Ribosomal protein</keyword>
<dbReference type="InterPro" id="IPR000244">
    <property type="entry name" value="Ribosomal_bL9"/>
</dbReference>
<dbReference type="SUPFAM" id="SSF55658">
    <property type="entry name" value="L9 N-domain-like"/>
    <property type="match status" value="1"/>
</dbReference>
<dbReference type="GO" id="GO:0003735">
    <property type="term" value="F:structural constituent of ribosome"/>
    <property type="evidence" value="ECO:0007669"/>
    <property type="project" value="InterPro"/>
</dbReference>
<comment type="similarity">
    <text evidence="1 7">Belongs to the bacterial ribosomal protein bL9 family.</text>
</comment>
<dbReference type="InterPro" id="IPR009027">
    <property type="entry name" value="Ribosomal_bL9/RNase_H1_N"/>
</dbReference>
<evidence type="ECO:0000256" key="7">
    <source>
        <dbReference type="HAMAP-Rule" id="MF_00503"/>
    </source>
</evidence>
<proteinExistence type="inferred from homology"/>
<dbReference type="InterPro" id="IPR036935">
    <property type="entry name" value="Ribosomal_bL9_N_sf"/>
</dbReference>
<keyword evidence="2 7" id="KW-0699">rRNA-binding</keyword>
<dbReference type="AlphaFoldDB" id="A0A918RLE3"/>
<protein>
    <recommendedName>
        <fullName evidence="6 7">Large ribosomal subunit protein bL9</fullName>
    </recommendedName>
</protein>
<dbReference type="InterPro" id="IPR020594">
    <property type="entry name" value="Ribosomal_bL9_bac/chp"/>
</dbReference>
<evidence type="ECO:0000256" key="2">
    <source>
        <dbReference type="ARBA" id="ARBA00022730"/>
    </source>
</evidence>
<evidence type="ECO:0000313" key="9">
    <source>
        <dbReference type="EMBL" id="GHA01675.1"/>
    </source>
</evidence>
<evidence type="ECO:0000256" key="3">
    <source>
        <dbReference type="ARBA" id="ARBA00022884"/>
    </source>
</evidence>